<evidence type="ECO:0000256" key="1">
    <source>
        <dbReference type="SAM" id="Phobius"/>
    </source>
</evidence>
<keyword evidence="1" id="KW-0472">Membrane</keyword>
<dbReference type="Gramene" id="CDP19996">
    <property type="protein sequence ID" value="CDP19996"/>
    <property type="gene ID" value="GSCOC_T00010681001"/>
</dbReference>
<dbReference type="EMBL" id="HG739903">
    <property type="protein sequence ID" value="CDP19996.1"/>
    <property type="molecule type" value="Genomic_DNA"/>
</dbReference>
<keyword evidence="1" id="KW-1133">Transmembrane helix</keyword>
<reference evidence="3" key="1">
    <citation type="journal article" date="2014" name="Science">
        <title>The coffee genome provides insight into the convergent evolution of caffeine biosynthesis.</title>
        <authorList>
            <person name="Denoeud F."/>
            <person name="Carretero-Paulet L."/>
            <person name="Dereeper A."/>
            <person name="Droc G."/>
            <person name="Guyot R."/>
            <person name="Pietrella M."/>
            <person name="Zheng C."/>
            <person name="Alberti A."/>
            <person name="Anthony F."/>
            <person name="Aprea G."/>
            <person name="Aury J.M."/>
            <person name="Bento P."/>
            <person name="Bernard M."/>
            <person name="Bocs S."/>
            <person name="Campa C."/>
            <person name="Cenci A."/>
            <person name="Combes M.C."/>
            <person name="Crouzillat D."/>
            <person name="Da Silva C."/>
            <person name="Daddiego L."/>
            <person name="De Bellis F."/>
            <person name="Dussert S."/>
            <person name="Garsmeur O."/>
            <person name="Gayraud T."/>
            <person name="Guignon V."/>
            <person name="Jahn K."/>
            <person name="Jamilloux V."/>
            <person name="Joet T."/>
            <person name="Labadie K."/>
            <person name="Lan T."/>
            <person name="Leclercq J."/>
            <person name="Lepelley M."/>
            <person name="Leroy T."/>
            <person name="Li L.T."/>
            <person name="Librado P."/>
            <person name="Lopez L."/>
            <person name="Munoz A."/>
            <person name="Noel B."/>
            <person name="Pallavicini A."/>
            <person name="Perrotta G."/>
            <person name="Poncet V."/>
            <person name="Pot D."/>
            <person name="Priyono X."/>
            <person name="Rigoreau M."/>
            <person name="Rouard M."/>
            <person name="Rozas J."/>
            <person name="Tranchant-Dubreuil C."/>
            <person name="VanBuren R."/>
            <person name="Zhang Q."/>
            <person name="Andrade A.C."/>
            <person name="Argout X."/>
            <person name="Bertrand B."/>
            <person name="de Kochko A."/>
            <person name="Graziosi G."/>
            <person name="Henry R.J."/>
            <person name="Jayarama X."/>
            <person name="Ming R."/>
            <person name="Nagai C."/>
            <person name="Rounsley S."/>
            <person name="Sankoff D."/>
            <person name="Giuliano G."/>
            <person name="Albert V.A."/>
            <person name="Wincker P."/>
            <person name="Lashermes P."/>
        </authorList>
    </citation>
    <scope>NUCLEOTIDE SEQUENCE [LARGE SCALE GENOMIC DNA]</scope>
    <source>
        <strain evidence="3">cv. DH200-94</strain>
    </source>
</reference>
<dbReference type="Proteomes" id="UP000295252">
    <property type="component" value="Unassembled WGS sequence"/>
</dbReference>
<keyword evidence="3" id="KW-1185">Reference proteome</keyword>
<gene>
    <name evidence="2" type="ORF">GSCOC_T00010681001</name>
</gene>
<protein>
    <submittedName>
        <fullName evidence="2">DH200=94 genomic scaffold, scaffold_819</fullName>
    </submittedName>
</protein>
<accession>A0A068VH06</accession>
<evidence type="ECO:0000313" key="2">
    <source>
        <dbReference type="EMBL" id="CDP19996.1"/>
    </source>
</evidence>
<dbReference type="AlphaFoldDB" id="A0A068VH06"/>
<feature type="transmembrane region" description="Helical" evidence="1">
    <location>
        <begin position="41"/>
        <end position="60"/>
    </location>
</feature>
<dbReference type="InParanoid" id="A0A068VH06"/>
<proteinExistence type="predicted"/>
<name>A0A068VH06_COFCA</name>
<evidence type="ECO:0000313" key="3">
    <source>
        <dbReference type="Proteomes" id="UP000295252"/>
    </source>
</evidence>
<keyword evidence="1" id="KW-0812">Transmembrane</keyword>
<organism evidence="2 3">
    <name type="scientific">Coffea canephora</name>
    <name type="common">Robusta coffee</name>
    <dbReference type="NCBI Taxonomy" id="49390"/>
    <lineage>
        <taxon>Eukaryota</taxon>
        <taxon>Viridiplantae</taxon>
        <taxon>Streptophyta</taxon>
        <taxon>Embryophyta</taxon>
        <taxon>Tracheophyta</taxon>
        <taxon>Spermatophyta</taxon>
        <taxon>Magnoliopsida</taxon>
        <taxon>eudicotyledons</taxon>
        <taxon>Gunneridae</taxon>
        <taxon>Pentapetalae</taxon>
        <taxon>asterids</taxon>
        <taxon>lamiids</taxon>
        <taxon>Gentianales</taxon>
        <taxon>Rubiaceae</taxon>
        <taxon>Ixoroideae</taxon>
        <taxon>Gardenieae complex</taxon>
        <taxon>Bertiereae - Coffeeae clade</taxon>
        <taxon>Coffeeae</taxon>
        <taxon>Coffea</taxon>
    </lineage>
</organism>
<sequence>MEREKKERIVQFLAKCSLQLEMLRSANSFLKMKEQSKKETNFFHLALKVCFDVLVFSSFFS</sequence>